<feature type="non-terminal residue" evidence="13">
    <location>
        <position position="400"/>
    </location>
</feature>
<dbReference type="RefSeq" id="XP_003063992.1">
    <property type="nucleotide sequence ID" value="XM_003063946.1"/>
</dbReference>
<dbReference type="EC" id="2.4.1.258" evidence="3"/>
<dbReference type="PANTHER" id="PTHR12646">
    <property type="entry name" value="NOT56 - RELATED"/>
    <property type="match status" value="1"/>
</dbReference>
<dbReference type="Proteomes" id="UP000001876">
    <property type="component" value="Unassembled WGS sequence"/>
</dbReference>
<dbReference type="KEGG" id="mpp:MICPUCDRAFT_3334"/>
<dbReference type="GO" id="GO:0005789">
    <property type="term" value="C:endoplasmic reticulum membrane"/>
    <property type="evidence" value="ECO:0007669"/>
    <property type="project" value="UniProtKB-SubCell"/>
</dbReference>
<dbReference type="EMBL" id="GG663750">
    <property type="protein sequence ID" value="EEH51614.1"/>
    <property type="molecule type" value="Genomic_DNA"/>
</dbReference>
<evidence type="ECO:0000256" key="1">
    <source>
        <dbReference type="ARBA" id="ARBA00004477"/>
    </source>
</evidence>
<dbReference type="InterPro" id="IPR007873">
    <property type="entry name" value="Glycosyltransferase_ALG3"/>
</dbReference>
<feature type="transmembrane region" description="Helical" evidence="11">
    <location>
        <begin position="185"/>
        <end position="205"/>
    </location>
</feature>
<gene>
    <name evidence="13" type="ORF">MICPUCDRAFT_3334</name>
</gene>
<dbReference type="Pfam" id="PF05208">
    <property type="entry name" value="ALG3"/>
    <property type="match status" value="1"/>
</dbReference>
<protein>
    <recommendedName>
        <fullName evidence="3">dolichyl-P-Man:Man5GlcNAc2-PP-dolichol alpha-1,3-mannosyltransferase</fullName>
        <ecNumber evidence="3">2.4.1.258</ecNumber>
    </recommendedName>
</protein>
<dbReference type="OrthoDB" id="20028at2759"/>
<evidence type="ECO:0000256" key="5">
    <source>
        <dbReference type="ARBA" id="ARBA00022679"/>
    </source>
</evidence>
<evidence type="ECO:0000256" key="10">
    <source>
        <dbReference type="ARBA" id="ARBA00049506"/>
    </source>
</evidence>
<evidence type="ECO:0000256" key="6">
    <source>
        <dbReference type="ARBA" id="ARBA00022692"/>
    </source>
</evidence>
<keyword evidence="9 11" id="KW-0472">Membrane</keyword>
<feature type="signal peptide" evidence="12">
    <location>
        <begin position="1"/>
        <end position="22"/>
    </location>
</feature>
<evidence type="ECO:0000256" key="7">
    <source>
        <dbReference type="ARBA" id="ARBA00022824"/>
    </source>
</evidence>
<keyword evidence="6 11" id="KW-0812">Transmembrane</keyword>
<feature type="chain" id="PRO_5002910783" description="dolichyl-P-Man:Man5GlcNAc2-PP-dolichol alpha-1,3-mannosyltransferase" evidence="12">
    <location>
        <begin position="23"/>
        <end position="400"/>
    </location>
</feature>
<name>C1N7Z4_MICPC</name>
<comment type="subcellular location">
    <subcellularLocation>
        <location evidence="1">Endoplasmic reticulum membrane</location>
        <topology evidence="1">Multi-pass membrane protein</topology>
    </subcellularLocation>
</comment>
<keyword evidence="12" id="KW-0732">Signal</keyword>
<dbReference type="PANTHER" id="PTHR12646:SF0">
    <property type="entry name" value="DOL-P-MAN:MAN(5)GLCNAC(2)-PP-DOL ALPHA-1,3-MANNOSYLTRANSFERASE"/>
    <property type="match status" value="1"/>
</dbReference>
<keyword evidence="5 13" id="KW-0808">Transferase</keyword>
<evidence type="ECO:0000256" key="12">
    <source>
        <dbReference type="SAM" id="SignalP"/>
    </source>
</evidence>
<evidence type="ECO:0000256" key="11">
    <source>
        <dbReference type="SAM" id="Phobius"/>
    </source>
</evidence>
<sequence length="400" mass="44055">VARVLVVLDALLSVAIVRRVAYTNIDWNAYMGEARGYASGERDYAKLRGDTGPLVYPAGFLYLYDALRRVTDDGADVRRAQMIFVVVYAAHQAAAMAVTVKARVVPPWALSLLCVSKRIHSVFALRMFNDGVCSLVAWVAIWLAQSKRFVAAAVALSVAASVKMNALLFLPPFLVLLVGHERVSTACVAVGAFVGVQVVVGWPFLSTYPREYVGRAFELGRKFTYEWTVNWKFVSIETFSSDAFSLGLLLAHVAILFAFAHARWYRRGGGFFPAFFVDFFERARTDAAASKRLKSLTAADVVCAMAEGNFIGIVFARSLHYQFYAWYFHSLPLLLWSISSNGSRRGGKGGGRLRRALAVAARVGAMGAIEWCWNVYPSTPTSSLVLFATHAALLMSLWLG</sequence>
<reference evidence="13 14" key="1">
    <citation type="journal article" date="2009" name="Science">
        <title>Green evolution and dynamic adaptations revealed by genomes of the marine picoeukaryotes Micromonas.</title>
        <authorList>
            <person name="Worden A.Z."/>
            <person name="Lee J.H."/>
            <person name="Mock T."/>
            <person name="Rouze P."/>
            <person name="Simmons M.P."/>
            <person name="Aerts A.L."/>
            <person name="Allen A.E."/>
            <person name="Cuvelier M.L."/>
            <person name="Derelle E."/>
            <person name="Everett M.V."/>
            <person name="Foulon E."/>
            <person name="Grimwood J."/>
            <person name="Gundlach H."/>
            <person name="Henrissat B."/>
            <person name="Napoli C."/>
            <person name="McDonald S.M."/>
            <person name="Parker M.S."/>
            <person name="Rombauts S."/>
            <person name="Salamov A."/>
            <person name="Von Dassow P."/>
            <person name="Badger J.H."/>
            <person name="Coutinho P.M."/>
            <person name="Demir E."/>
            <person name="Dubchak I."/>
            <person name="Gentemann C."/>
            <person name="Eikrem W."/>
            <person name="Gready J.E."/>
            <person name="John U."/>
            <person name="Lanier W."/>
            <person name="Lindquist E.A."/>
            <person name="Lucas S."/>
            <person name="Mayer K.F."/>
            <person name="Moreau H."/>
            <person name="Not F."/>
            <person name="Otillar R."/>
            <person name="Panaud O."/>
            <person name="Pangilinan J."/>
            <person name="Paulsen I."/>
            <person name="Piegu B."/>
            <person name="Poliakov A."/>
            <person name="Robbens S."/>
            <person name="Schmutz J."/>
            <person name="Toulza E."/>
            <person name="Wyss T."/>
            <person name="Zelensky A."/>
            <person name="Zhou K."/>
            <person name="Armbrust E.V."/>
            <person name="Bhattacharya D."/>
            <person name="Goodenough U.W."/>
            <person name="Van de Peer Y."/>
            <person name="Grigoriev I.V."/>
        </authorList>
    </citation>
    <scope>NUCLEOTIDE SEQUENCE [LARGE SCALE GENOMIC DNA]</scope>
    <source>
        <strain evidence="13 14">CCMP1545</strain>
    </source>
</reference>
<evidence type="ECO:0000256" key="3">
    <source>
        <dbReference type="ARBA" id="ARBA00011964"/>
    </source>
</evidence>
<dbReference type="GO" id="GO:0052925">
    <property type="term" value="F:dol-P-Man:Man(5)GlcNAc(2)-PP-Dol alpha-1,3-mannosyltransferase activity"/>
    <property type="evidence" value="ECO:0007669"/>
    <property type="project" value="UniProtKB-EC"/>
</dbReference>
<dbReference type="OMA" id="PERYGIH"/>
<organism evidence="14">
    <name type="scientific">Micromonas pusilla (strain CCMP1545)</name>
    <name type="common">Picoplanktonic green alga</name>
    <dbReference type="NCBI Taxonomy" id="564608"/>
    <lineage>
        <taxon>Eukaryota</taxon>
        <taxon>Viridiplantae</taxon>
        <taxon>Chlorophyta</taxon>
        <taxon>Mamiellophyceae</taxon>
        <taxon>Mamiellales</taxon>
        <taxon>Mamiellaceae</taxon>
        <taxon>Micromonas</taxon>
    </lineage>
</organism>
<evidence type="ECO:0000256" key="2">
    <source>
        <dbReference type="ARBA" id="ARBA00004922"/>
    </source>
</evidence>
<evidence type="ECO:0000256" key="4">
    <source>
        <dbReference type="ARBA" id="ARBA00022676"/>
    </source>
</evidence>
<accession>C1N7Z4</accession>
<comment type="catalytic activity">
    <reaction evidence="10">
        <text>an alpha-D-Man-(1-&gt;2)-alpha-D-Man-(1-&gt;2)-alpha-D-Man-(1-&gt;3)-[alpha-D-Man-(1-&gt;6)]-beta-D-Man-(1-&gt;4)-beta-D-GlcNAc-(1-&gt;4)-alpha-D-GlcNAc-diphospho-di-trans,poly-cis-dolichol + a di-trans,poly-cis-dolichyl beta-D-mannosyl phosphate = an alpha-D-Man-(1-&gt;2)-alpha-D-Man-(1-&gt;2)-alpha-D-Man-(1-&gt;3)-[alpha-D-Man-(1-&gt;3)-alpha-D-Man-(1-&gt;6)]-beta-D-Man-(1-&gt;4)-beta-D-GlcNAc-(1-&gt;4)-alpha-D-GlcNAc-diphospho-di-trans,poly-cis-dolichol + a di-trans,poly-cis-dolichyl phosphate + H(+)</text>
        <dbReference type="Rhea" id="RHEA:29527"/>
        <dbReference type="Rhea" id="RHEA-COMP:19498"/>
        <dbReference type="Rhea" id="RHEA-COMP:19501"/>
        <dbReference type="Rhea" id="RHEA-COMP:19516"/>
        <dbReference type="Rhea" id="RHEA-COMP:19517"/>
        <dbReference type="ChEBI" id="CHEBI:15378"/>
        <dbReference type="ChEBI" id="CHEBI:57683"/>
        <dbReference type="ChEBI" id="CHEBI:58211"/>
        <dbReference type="ChEBI" id="CHEBI:132515"/>
        <dbReference type="ChEBI" id="CHEBI:132516"/>
        <dbReference type="EC" id="2.4.1.258"/>
    </reaction>
    <physiologicalReaction direction="left-to-right" evidence="10">
        <dbReference type="Rhea" id="RHEA:29528"/>
    </physiologicalReaction>
</comment>
<feature type="transmembrane region" description="Helical" evidence="11">
    <location>
        <begin position="127"/>
        <end position="144"/>
    </location>
</feature>
<proteinExistence type="predicted"/>
<evidence type="ECO:0000313" key="14">
    <source>
        <dbReference type="Proteomes" id="UP000001876"/>
    </source>
</evidence>
<feature type="transmembrane region" description="Helical" evidence="11">
    <location>
        <begin position="243"/>
        <end position="262"/>
    </location>
</feature>
<evidence type="ECO:0000313" key="13">
    <source>
        <dbReference type="EMBL" id="EEH51614.1"/>
    </source>
</evidence>
<dbReference type="STRING" id="564608.C1N7Z4"/>
<keyword evidence="4" id="KW-0328">Glycosyltransferase</keyword>
<dbReference type="GeneID" id="9689621"/>
<keyword evidence="7" id="KW-0256">Endoplasmic reticulum</keyword>
<feature type="non-terminal residue" evidence="13">
    <location>
        <position position="1"/>
    </location>
</feature>
<comment type="pathway">
    <text evidence="2">Protein modification; protein glycosylation.</text>
</comment>
<keyword evidence="14" id="KW-1185">Reference proteome</keyword>
<feature type="transmembrane region" description="Helical" evidence="11">
    <location>
        <begin position="150"/>
        <end position="178"/>
    </location>
</feature>
<evidence type="ECO:0000256" key="8">
    <source>
        <dbReference type="ARBA" id="ARBA00022989"/>
    </source>
</evidence>
<evidence type="ECO:0000256" key="9">
    <source>
        <dbReference type="ARBA" id="ARBA00023136"/>
    </source>
</evidence>
<dbReference type="AlphaFoldDB" id="C1N7Z4"/>
<dbReference type="eggNOG" id="KOG2762">
    <property type="taxonomic scope" value="Eukaryota"/>
</dbReference>
<keyword evidence="8 11" id="KW-1133">Transmembrane helix</keyword>